<feature type="domain" description="ATPase AAA-type core" evidence="2">
    <location>
        <begin position="43"/>
        <end position="325"/>
    </location>
</feature>
<dbReference type="InterPro" id="IPR027417">
    <property type="entry name" value="P-loop_NTPase"/>
</dbReference>
<evidence type="ECO:0000259" key="2">
    <source>
        <dbReference type="Pfam" id="PF13304"/>
    </source>
</evidence>
<gene>
    <name evidence="3" type="ORF">A163_19380</name>
</gene>
<dbReference type="Proteomes" id="UP000094638">
    <property type="component" value="Unassembled WGS sequence"/>
</dbReference>
<evidence type="ECO:0000313" key="3">
    <source>
        <dbReference type="EMBL" id="OEF51880.1"/>
    </source>
</evidence>
<dbReference type="RefSeq" id="WP_017103186.1">
    <property type="nucleotide sequence ID" value="NZ_AJZO02000093.1"/>
</dbReference>
<keyword evidence="1" id="KW-0472">Membrane</keyword>
<proteinExistence type="predicted"/>
<keyword evidence="4" id="KW-1185">Reference proteome</keyword>
<dbReference type="SUPFAM" id="SSF52540">
    <property type="entry name" value="P-loop containing nucleoside triphosphate hydrolases"/>
    <property type="match status" value="1"/>
</dbReference>
<reference evidence="3 4" key="1">
    <citation type="journal article" date="2012" name="Science">
        <title>Ecological populations of bacteria act as socially cohesive units of antibiotic production and resistance.</title>
        <authorList>
            <person name="Cordero O.X."/>
            <person name="Wildschutte H."/>
            <person name="Kirkup B."/>
            <person name="Proehl S."/>
            <person name="Ngo L."/>
            <person name="Hussain F."/>
            <person name="Le Roux F."/>
            <person name="Mincer T."/>
            <person name="Polz M.F."/>
        </authorList>
    </citation>
    <scope>NUCLEOTIDE SEQUENCE [LARGE SCALE GENOMIC DNA]</scope>
    <source>
        <strain evidence="3 4">1F-267</strain>
    </source>
</reference>
<evidence type="ECO:0000313" key="4">
    <source>
        <dbReference type="Proteomes" id="UP000094638"/>
    </source>
</evidence>
<keyword evidence="1" id="KW-0812">Transmembrane</keyword>
<dbReference type="PANTHER" id="PTHR43581">
    <property type="entry name" value="ATP/GTP PHOSPHATASE"/>
    <property type="match status" value="1"/>
</dbReference>
<protein>
    <submittedName>
        <fullName evidence="3">Chromosome segregation protein SMC</fullName>
    </submittedName>
</protein>
<keyword evidence="1" id="KW-1133">Transmembrane helix</keyword>
<feature type="transmembrane region" description="Helical" evidence="1">
    <location>
        <begin position="255"/>
        <end position="275"/>
    </location>
</feature>
<accession>A0ABX3BAE8</accession>
<dbReference type="EMBL" id="AJZO02000093">
    <property type="protein sequence ID" value="OEF51880.1"/>
    <property type="molecule type" value="Genomic_DNA"/>
</dbReference>
<dbReference type="Pfam" id="PF13304">
    <property type="entry name" value="AAA_21"/>
    <property type="match status" value="1"/>
</dbReference>
<dbReference type="Gene3D" id="3.40.50.300">
    <property type="entry name" value="P-loop containing nucleotide triphosphate hydrolases"/>
    <property type="match status" value="1"/>
</dbReference>
<dbReference type="InterPro" id="IPR003959">
    <property type="entry name" value="ATPase_AAA_core"/>
</dbReference>
<comment type="caution">
    <text evidence="3">The sequence shown here is derived from an EMBL/GenBank/DDBJ whole genome shotgun (WGS) entry which is preliminary data.</text>
</comment>
<dbReference type="PANTHER" id="PTHR43581:SF4">
    <property type="entry name" value="ATP_GTP PHOSPHATASE"/>
    <property type="match status" value="1"/>
</dbReference>
<organism evidence="3 4">
    <name type="scientific">Vibrio tasmaniensis 1F-267</name>
    <dbReference type="NCBI Taxonomy" id="1191324"/>
    <lineage>
        <taxon>Bacteria</taxon>
        <taxon>Pseudomonadati</taxon>
        <taxon>Pseudomonadota</taxon>
        <taxon>Gammaproteobacteria</taxon>
        <taxon>Vibrionales</taxon>
        <taxon>Vibrionaceae</taxon>
        <taxon>Vibrio</taxon>
    </lineage>
</organism>
<name>A0ABX3BAE8_9VIBR</name>
<evidence type="ECO:0000256" key="1">
    <source>
        <dbReference type="SAM" id="Phobius"/>
    </source>
</evidence>
<sequence>MLKKLAVKNFRNFSDWFELDLKTDRAFEFNTHVVVDNTIKHSMIYGKNGQGKSNVGLALLDITCHLTDPTIMDSLRSNYISALTSLPLAEFVYEFSIDGVDVVYKYGKEACDAAIYEELFIDGRKVIDIDRRKSNIAKYDFDGDDSLKDDFTERKVSAVRYVNSNALLDKSTINDTFFKFMEFVEGMIFFRTLSRMKDYHGQPVDSKRISQTIIEQDKLEDFEKFLNESGVECKLQKSGPPGQEFIEFVFDGRNIQFSLVASTGTLSLGIFYFWYLKLLSGKIFFAYIDEFDAYYHFSLSKRVVDLISKLDCQSIITTHNISLMSNNVLRPDCYFELKNQQLVPLHKLSNREIRKGHNLEKMYRSGAFDE</sequence>
<dbReference type="InterPro" id="IPR051396">
    <property type="entry name" value="Bact_Antivir_Def_Nuclease"/>
</dbReference>